<dbReference type="EMBL" id="CAIX01000973">
    <property type="protein sequence ID" value="CCI11363.1"/>
    <property type="molecule type" value="Genomic_DNA"/>
</dbReference>
<evidence type="ECO:0000313" key="2">
    <source>
        <dbReference type="Proteomes" id="UP000053237"/>
    </source>
</evidence>
<gene>
    <name evidence="1" type="ORF">BN9_128110</name>
</gene>
<accession>A0A024FW26</accession>
<dbReference type="Proteomes" id="UP000053237">
    <property type="component" value="Unassembled WGS sequence"/>
</dbReference>
<reference evidence="1 2" key="1">
    <citation type="submission" date="2012-05" db="EMBL/GenBank/DDBJ databases">
        <title>Recombination and specialization in a pathogen metapopulation.</title>
        <authorList>
            <person name="Gardiner A."/>
            <person name="Kemen E."/>
            <person name="Schultz-Larsen T."/>
            <person name="MacLean D."/>
            <person name="Van Oosterhout C."/>
            <person name="Jones J.D.G."/>
        </authorList>
    </citation>
    <scope>NUCLEOTIDE SEQUENCE [LARGE SCALE GENOMIC DNA]</scope>
    <source>
        <strain evidence="1 2">Ac Nc2</strain>
    </source>
</reference>
<dbReference type="AlphaFoldDB" id="A0A024FW26"/>
<evidence type="ECO:0000313" key="1">
    <source>
        <dbReference type="EMBL" id="CCI11363.1"/>
    </source>
</evidence>
<keyword evidence="2" id="KW-1185">Reference proteome</keyword>
<protein>
    <submittedName>
        <fullName evidence="1">Uncharacterized protein</fullName>
    </submittedName>
</protein>
<dbReference type="InParanoid" id="A0A024FW26"/>
<proteinExistence type="predicted"/>
<name>A0A024FW26_9STRA</name>
<organism evidence="1 2">
    <name type="scientific">Albugo candida</name>
    <dbReference type="NCBI Taxonomy" id="65357"/>
    <lineage>
        <taxon>Eukaryota</taxon>
        <taxon>Sar</taxon>
        <taxon>Stramenopiles</taxon>
        <taxon>Oomycota</taxon>
        <taxon>Peronosporomycetes</taxon>
        <taxon>Albuginales</taxon>
        <taxon>Albuginaceae</taxon>
        <taxon>Albugo</taxon>
    </lineage>
</organism>
<sequence length="191" mass="21908">MELCFFFVRNASILLESECCDCFENALKCKPNGPNVLLISVALPPLSCWKHQTIRAHSDSLANWLQMDGCLPLFSFQPLFNVLWSMGTFSERFTKVHAILSRLLKPLETSVMVQFGWKECLAFLWVRGGTHSLLSFMCFREHCYRFGRIDLRLSLNNSYATPSPFILWSIPVRHSMPDRTSASFDEDCVSP</sequence>
<comment type="caution">
    <text evidence="1">The sequence shown here is derived from an EMBL/GenBank/DDBJ whole genome shotgun (WGS) entry which is preliminary data.</text>
</comment>